<dbReference type="Proteomes" id="UP001066276">
    <property type="component" value="Chromosome 4_2"/>
</dbReference>
<evidence type="ECO:0000256" key="14">
    <source>
        <dbReference type="ARBA" id="ARBA00023180"/>
    </source>
</evidence>
<keyword evidence="11 23" id="KW-1133">Transmembrane helix</keyword>
<evidence type="ECO:0000256" key="23">
    <source>
        <dbReference type="SAM" id="Phobius"/>
    </source>
</evidence>
<dbReference type="InterPro" id="IPR023271">
    <property type="entry name" value="Aquaporin-like"/>
</dbReference>
<evidence type="ECO:0000256" key="8">
    <source>
        <dbReference type="ARBA" id="ARBA00022475"/>
    </source>
</evidence>
<keyword evidence="13 23" id="KW-0472">Membrane</keyword>
<dbReference type="GO" id="GO:0016324">
    <property type="term" value="C:apical plasma membrane"/>
    <property type="evidence" value="ECO:0007669"/>
    <property type="project" value="UniProtKB-SubCell"/>
</dbReference>
<proteinExistence type="inferred from homology"/>
<dbReference type="Gene3D" id="1.20.1080.10">
    <property type="entry name" value="Glycerol uptake facilitator protein"/>
    <property type="match status" value="1"/>
</dbReference>
<organism evidence="24 25">
    <name type="scientific">Pleurodeles waltl</name>
    <name type="common">Iberian ribbed newt</name>
    <dbReference type="NCBI Taxonomy" id="8319"/>
    <lineage>
        <taxon>Eukaryota</taxon>
        <taxon>Metazoa</taxon>
        <taxon>Chordata</taxon>
        <taxon>Craniata</taxon>
        <taxon>Vertebrata</taxon>
        <taxon>Euteleostomi</taxon>
        <taxon>Amphibia</taxon>
        <taxon>Batrachia</taxon>
        <taxon>Caudata</taxon>
        <taxon>Salamandroidea</taxon>
        <taxon>Salamandridae</taxon>
        <taxon>Pleurodelinae</taxon>
        <taxon>Pleurodeles</taxon>
    </lineage>
</organism>
<protein>
    <recommendedName>
        <fullName evidence="6">Aquaporin-2</fullName>
    </recommendedName>
    <alternativeName>
        <fullName evidence="16">ADH water channel</fullName>
    </alternativeName>
    <alternativeName>
        <fullName evidence="20">Aquaporin-CD</fullName>
    </alternativeName>
    <alternativeName>
        <fullName evidence="17">Collecting duct water channel protein</fullName>
    </alternativeName>
    <alternativeName>
        <fullName evidence="18">WCH-CD</fullName>
    </alternativeName>
    <alternativeName>
        <fullName evidence="19">Water channel protein for renal collecting duct</fullName>
    </alternativeName>
</protein>
<evidence type="ECO:0000256" key="10">
    <source>
        <dbReference type="ARBA" id="ARBA00022692"/>
    </source>
</evidence>
<keyword evidence="12" id="KW-0333">Golgi apparatus</keyword>
<dbReference type="GO" id="GO:0030659">
    <property type="term" value="C:cytoplasmic vesicle membrane"/>
    <property type="evidence" value="ECO:0007669"/>
    <property type="project" value="UniProtKB-SubCell"/>
</dbReference>
<dbReference type="PRINTS" id="PR00783">
    <property type="entry name" value="MINTRINSICP"/>
</dbReference>
<feature type="transmembrane region" description="Helical" evidence="23">
    <location>
        <begin position="32"/>
        <end position="54"/>
    </location>
</feature>
<evidence type="ECO:0000256" key="5">
    <source>
        <dbReference type="ARBA" id="ARBA00006175"/>
    </source>
</evidence>
<dbReference type="SUPFAM" id="SSF81338">
    <property type="entry name" value="Aquaporin-like"/>
    <property type="match status" value="1"/>
</dbReference>
<evidence type="ECO:0000256" key="18">
    <source>
        <dbReference type="ARBA" id="ARBA00031624"/>
    </source>
</evidence>
<keyword evidence="25" id="KW-1185">Reference proteome</keyword>
<evidence type="ECO:0000256" key="1">
    <source>
        <dbReference type="ARBA" id="ARBA00004166"/>
    </source>
</evidence>
<evidence type="ECO:0000256" key="22">
    <source>
        <dbReference type="RuleBase" id="RU000477"/>
    </source>
</evidence>
<evidence type="ECO:0000256" key="7">
    <source>
        <dbReference type="ARBA" id="ARBA00022448"/>
    </source>
</evidence>
<evidence type="ECO:0000256" key="20">
    <source>
        <dbReference type="ARBA" id="ARBA00033351"/>
    </source>
</evidence>
<evidence type="ECO:0000256" key="9">
    <source>
        <dbReference type="ARBA" id="ARBA00022553"/>
    </source>
</evidence>
<dbReference type="PROSITE" id="PS00221">
    <property type="entry name" value="MIP"/>
    <property type="match status" value="1"/>
</dbReference>
<gene>
    <name evidence="24" type="ORF">NDU88_001017</name>
</gene>
<dbReference type="PANTHER" id="PTHR19139">
    <property type="entry name" value="AQUAPORIN TRANSPORTER"/>
    <property type="match status" value="1"/>
</dbReference>
<evidence type="ECO:0000256" key="11">
    <source>
        <dbReference type="ARBA" id="ARBA00022989"/>
    </source>
</evidence>
<sequence>MVQSVGHISGAHLNPAVTLAFLVGSHISFLRAVFYVTAQLLGAVAGAFVLHELVPLSARGNLARNTLSNGTTVGKATTMETLLTLQLVLCILASTDERRSDNSGFPALSIGLSVTLGHLLGIHYTGCSMNPARSFAPAVITGNFDDQWVRLKVNTDSQMCYAHMSRRISSE</sequence>
<keyword evidence="15" id="KW-0968">Cytoplasmic vesicle</keyword>
<dbReference type="AlphaFoldDB" id="A0AAV7S8Q5"/>
<dbReference type="GO" id="GO:0005794">
    <property type="term" value="C:Golgi apparatus"/>
    <property type="evidence" value="ECO:0007669"/>
    <property type="project" value="UniProtKB-SubCell"/>
</dbReference>
<evidence type="ECO:0000256" key="17">
    <source>
        <dbReference type="ARBA" id="ARBA00031462"/>
    </source>
</evidence>
<evidence type="ECO:0000256" key="2">
    <source>
        <dbReference type="ARBA" id="ARBA00004424"/>
    </source>
</evidence>
<evidence type="ECO:0000256" key="21">
    <source>
        <dbReference type="ARBA" id="ARBA00049405"/>
    </source>
</evidence>
<keyword evidence="8" id="KW-1003">Cell membrane</keyword>
<comment type="subcellular location">
    <subcellularLocation>
        <location evidence="2">Apical cell membrane</location>
        <topology evidence="2">Multi-pass membrane protein</topology>
    </subcellularLocation>
    <subcellularLocation>
        <location evidence="4">Basolateral cell membrane</location>
        <topology evidence="4">Multi-pass membrane protein</topology>
    </subcellularLocation>
    <subcellularLocation>
        <location evidence="3">Cytoplasmic vesicle membrane</location>
        <topology evidence="3">Multi-pass membrane protein</topology>
    </subcellularLocation>
    <subcellularLocation>
        <location evidence="1">Golgi apparatus</location>
        <location evidence="1">trans-Golgi network membrane</location>
        <topology evidence="1">Multi-pass membrane protein</topology>
    </subcellularLocation>
</comment>
<dbReference type="InterPro" id="IPR000425">
    <property type="entry name" value="MIP"/>
</dbReference>
<dbReference type="GO" id="GO:0016323">
    <property type="term" value="C:basolateral plasma membrane"/>
    <property type="evidence" value="ECO:0007669"/>
    <property type="project" value="UniProtKB-SubCell"/>
</dbReference>
<evidence type="ECO:0000256" key="6">
    <source>
        <dbReference type="ARBA" id="ARBA00020967"/>
    </source>
</evidence>
<evidence type="ECO:0000256" key="16">
    <source>
        <dbReference type="ARBA" id="ARBA00030671"/>
    </source>
</evidence>
<name>A0AAV7S8Q5_PLEWA</name>
<accession>A0AAV7S8Q5</accession>
<evidence type="ECO:0000256" key="3">
    <source>
        <dbReference type="ARBA" id="ARBA00004439"/>
    </source>
</evidence>
<comment type="catalytic activity">
    <reaction evidence="21">
        <text>glycerol(in) = glycerol(out)</text>
        <dbReference type="Rhea" id="RHEA:29675"/>
        <dbReference type="ChEBI" id="CHEBI:17754"/>
    </reaction>
</comment>
<reference evidence="24" key="1">
    <citation type="journal article" date="2022" name="bioRxiv">
        <title>Sequencing and chromosome-scale assembly of the giantPleurodeles waltlgenome.</title>
        <authorList>
            <person name="Brown T."/>
            <person name="Elewa A."/>
            <person name="Iarovenko S."/>
            <person name="Subramanian E."/>
            <person name="Araus A.J."/>
            <person name="Petzold A."/>
            <person name="Susuki M."/>
            <person name="Suzuki K.-i.T."/>
            <person name="Hayashi T."/>
            <person name="Toyoda A."/>
            <person name="Oliveira C."/>
            <person name="Osipova E."/>
            <person name="Leigh N.D."/>
            <person name="Simon A."/>
            <person name="Yun M.H."/>
        </authorList>
    </citation>
    <scope>NUCLEOTIDE SEQUENCE</scope>
    <source>
        <strain evidence="24">20211129_DDA</strain>
        <tissue evidence="24">Liver</tissue>
    </source>
</reference>
<evidence type="ECO:0000256" key="19">
    <source>
        <dbReference type="ARBA" id="ARBA00033076"/>
    </source>
</evidence>
<dbReference type="GO" id="GO:0015250">
    <property type="term" value="F:water channel activity"/>
    <property type="evidence" value="ECO:0007669"/>
    <property type="project" value="TreeGrafter"/>
</dbReference>
<keyword evidence="14" id="KW-0325">Glycoprotein</keyword>
<evidence type="ECO:0000313" key="24">
    <source>
        <dbReference type="EMBL" id="KAJ1160515.1"/>
    </source>
</evidence>
<dbReference type="InterPro" id="IPR034294">
    <property type="entry name" value="Aquaporin_transptr"/>
</dbReference>
<dbReference type="EMBL" id="JANPWB010000008">
    <property type="protein sequence ID" value="KAJ1160515.1"/>
    <property type="molecule type" value="Genomic_DNA"/>
</dbReference>
<keyword evidence="10 22" id="KW-0812">Transmembrane</keyword>
<evidence type="ECO:0000256" key="13">
    <source>
        <dbReference type="ARBA" id="ARBA00023136"/>
    </source>
</evidence>
<evidence type="ECO:0000256" key="12">
    <source>
        <dbReference type="ARBA" id="ARBA00023034"/>
    </source>
</evidence>
<evidence type="ECO:0000256" key="4">
    <source>
        <dbReference type="ARBA" id="ARBA00004554"/>
    </source>
</evidence>
<keyword evidence="9" id="KW-0597">Phosphoprotein</keyword>
<comment type="similarity">
    <text evidence="5 22">Belongs to the MIP/aquaporin (TC 1.A.8) family.</text>
</comment>
<evidence type="ECO:0000256" key="15">
    <source>
        <dbReference type="ARBA" id="ARBA00023329"/>
    </source>
</evidence>
<comment type="caution">
    <text evidence="24">The sequence shown here is derived from an EMBL/GenBank/DDBJ whole genome shotgun (WGS) entry which is preliminary data.</text>
</comment>
<dbReference type="Pfam" id="PF00230">
    <property type="entry name" value="MIP"/>
    <property type="match status" value="1"/>
</dbReference>
<dbReference type="PANTHER" id="PTHR19139:SF45">
    <property type="entry name" value="AQUAPORIN-2"/>
    <property type="match status" value="1"/>
</dbReference>
<dbReference type="InterPro" id="IPR022357">
    <property type="entry name" value="MIP_CS"/>
</dbReference>
<evidence type="ECO:0000313" key="25">
    <source>
        <dbReference type="Proteomes" id="UP001066276"/>
    </source>
</evidence>
<keyword evidence="7 22" id="KW-0813">Transport</keyword>